<dbReference type="InterPro" id="IPR035979">
    <property type="entry name" value="RBD_domain_sf"/>
</dbReference>
<gene>
    <name evidence="1" type="ORF">CCMP2556_LOCUS19113</name>
</gene>
<reference evidence="1 2" key="1">
    <citation type="submission" date="2024-02" db="EMBL/GenBank/DDBJ databases">
        <authorList>
            <person name="Chen Y."/>
            <person name="Shah S."/>
            <person name="Dougan E. K."/>
            <person name="Thang M."/>
            <person name="Chan C."/>
        </authorList>
    </citation>
    <scope>NUCLEOTIDE SEQUENCE [LARGE SCALE GENOMIC DNA]</scope>
</reference>
<dbReference type="InterPro" id="IPR000504">
    <property type="entry name" value="RRM_dom"/>
</dbReference>
<accession>A0ABP0L4J7</accession>
<dbReference type="Gene3D" id="3.30.70.330">
    <property type="match status" value="2"/>
</dbReference>
<keyword evidence="2" id="KW-1185">Reference proteome</keyword>
<evidence type="ECO:0000313" key="1">
    <source>
        <dbReference type="EMBL" id="CAK9033529.1"/>
    </source>
</evidence>
<dbReference type="EMBL" id="CAXAMN010011046">
    <property type="protein sequence ID" value="CAK9033529.1"/>
    <property type="molecule type" value="Genomic_DNA"/>
</dbReference>
<sequence length="278" mass="28175">MGEHKLFVGSLPPDITKEEIETVFKTYGELADVHVISGDRNRSATGQSCAFVMYKSRESGDTAIQVLNNVYKIREDAPNAIQVNWARSSKGKDGGKGGGWSNGGKGDHGGCYGGCGGYGYGGGCGCGGGCAGGYGCGCGGCGGGGGCSGCGGCGCGGYGPGGYGGGGSYGSGKGASGDWDSWSKGGGGPAGTRLFVGNLPPDITEDALQYVFRAYGTVLKTFVMSGKSKSGQNCAFVEYETPEQAETAVQTLHEKYEIKPGAGMILVKRAKSTRVGPY</sequence>
<evidence type="ECO:0000313" key="2">
    <source>
        <dbReference type="Proteomes" id="UP001642484"/>
    </source>
</evidence>
<dbReference type="PROSITE" id="PS50102">
    <property type="entry name" value="RRM"/>
    <property type="match status" value="2"/>
</dbReference>
<name>A0ABP0L4J7_9DINO</name>
<dbReference type="PANTHER" id="PTHR24012">
    <property type="entry name" value="RNA BINDING PROTEIN"/>
    <property type="match status" value="1"/>
</dbReference>
<comment type="caution">
    <text evidence="1">The sequence shown here is derived from an EMBL/GenBank/DDBJ whole genome shotgun (WGS) entry which is preliminary data.</text>
</comment>
<dbReference type="SMART" id="SM00360">
    <property type="entry name" value="RRM"/>
    <property type="match status" value="2"/>
</dbReference>
<dbReference type="Pfam" id="PF00076">
    <property type="entry name" value="RRM_1"/>
    <property type="match status" value="2"/>
</dbReference>
<dbReference type="Proteomes" id="UP001642484">
    <property type="component" value="Unassembled WGS sequence"/>
</dbReference>
<organism evidence="1 2">
    <name type="scientific">Durusdinium trenchii</name>
    <dbReference type="NCBI Taxonomy" id="1381693"/>
    <lineage>
        <taxon>Eukaryota</taxon>
        <taxon>Sar</taxon>
        <taxon>Alveolata</taxon>
        <taxon>Dinophyceae</taxon>
        <taxon>Suessiales</taxon>
        <taxon>Symbiodiniaceae</taxon>
        <taxon>Durusdinium</taxon>
    </lineage>
</organism>
<dbReference type="SUPFAM" id="SSF54928">
    <property type="entry name" value="RNA-binding domain, RBD"/>
    <property type="match status" value="2"/>
</dbReference>
<proteinExistence type="predicted"/>
<dbReference type="CDD" id="cd00590">
    <property type="entry name" value="RRM_SF"/>
    <property type="match status" value="1"/>
</dbReference>
<protein>
    <submittedName>
        <fullName evidence="1">Uncharacterized protein</fullName>
    </submittedName>
</protein>
<dbReference type="InterPro" id="IPR012677">
    <property type="entry name" value="Nucleotide-bd_a/b_plait_sf"/>
</dbReference>